<name>A0A6I9QVY1_ELAGV</name>
<accession>A0A6I9QVY1</accession>
<organism evidence="1 2">
    <name type="scientific">Elaeis guineensis var. tenera</name>
    <name type="common">Oil palm</name>
    <dbReference type="NCBI Taxonomy" id="51953"/>
    <lineage>
        <taxon>Eukaryota</taxon>
        <taxon>Viridiplantae</taxon>
        <taxon>Streptophyta</taxon>
        <taxon>Embryophyta</taxon>
        <taxon>Tracheophyta</taxon>
        <taxon>Spermatophyta</taxon>
        <taxon>Magnoliopsida</taxon>
        <taxon>Liliopsida</taxon>
        <taxon>Arecaceae</taxon>
        <taxon>Arecoideae</taxon>
        <taxon>Cocoseae</taxon>
        <taxon>Elaeidinae</taxon>
        <taxon>Elaeis</taxon>
    </lineage>
</organism>
<sequence length="290" mass="32240">MEHPLLPKAIPTPTNHPPPIMVPNSAETFASPSTLTLLIRFVAFVSLAAVSGWANYEAAKGFEITILSADTHTVAGRRFNLMFVSNGRAARLVLNSSDFIERLLYPNELYPKKPVRQVTLQLADQDLPEVVAVSPGRGSGDFMIHVSPSLMAQADVKMSLASAVQRAMAQVWLRNGQGRAPRSLLNAMMEYLTMAARLVHPLNHYDFSITPSTSCWDDSNYFDNARFLQYCEERRRGFIARLNRAMMDDWNELMVDRALGLQSRQLCSAYLLLARQQGAPSASASSFSLM</sequence>
<dbReference type="Proteomes" id="UP000504607">
    <property type="component" value="Chromosome 3"/>
</dbReference>
<evidence type="ECO:0000313" key="2">
    <source>
        <dbReference type="RefSeq" id="XP_010916087.1"/>
    </source>
</evidence>
<dbReference type="InParanoid" id="A0A6I9QVY1"/>
<evidence type="ECO:0000313" key="1">
    <source>
        <dbReference type="Proteomes" id="UP000504607"/>
    </source>
</evidence>
<dbReference type="AlphaFoldDB" id="A0A6I9QVY1"/>
<dbReference type="RefSeq" id="XP_010916087.1">
    <property type="nucleotide sequence ID" value="XM_010917785.3"/>
</dbReference>
<dbReference type="OrthoDB" id="1924946at2759"/>
<proteinExistence type="predicted"/>
<dbReference type="Pfam" id="PF04450">
    <property type="entry name" value="BSP"/>
    <property type="match status" value="1"/>
</dbReference>
<dbReference type="KEGG" id="egu:105041004"/>
<gene>
    <name evidence="2" type="primary">LOC105041004</name>
</gene>
<keyword evidence="1" id="KW-1185">Reference proteome</keyword>
<reference evidence="2" key="1">
    <citation type="submission" date="2025-08" db="UniProtKB">
        <authorList>
            <consortium name="RefSeq"/>
        </authorList>
    </citation>
    <scope>IDENTIFICATION</scope>
</reference>
<dbReference type="PANTHER" id="PTHR33321:SF3">
    <property type="entry name" value="OS05G0582000 PROTEIN"/>
    <property type="match status" value="1"/>
</dbReference>
<dbReference type="InterPro" id="IPR007541">
    <property type="entry name" value="Uncharacterised_BSP"/>
</dbReference>
<protein>
    <submittedName>
        <fullName evidence="2">Uncharacterized protein LOC105041004</fullName>
    </submittedName>
</protein>
<dbReference type="GeneID" id="105041004"/>
<dbReference type="PANTHER" id="PTHR33321">
    <property type="match status" value="1"/>
</dbReference>